<feature type="region of interest" description="Disordered" evidence="4">
    <location>
        <begin position="113"/>
        <end position="141"/>
    </location>
</feature>
<dbReference type="AlphaFoldDB" id="A0A8S1EAX1"/>
<protein>
    <recommendedName>
        <fullName evidence="9">BED-type domain-containing protein</fullName>
    </recommendedName>
</protein>
<feature type="domain" description="BED-type" evidence="5">
    <location>
        <begin position="24"/>
        <end position="65"/>
    </location>
</feature>
<keyword evidence="2" id="KW-0863">Zinc-finger</keyword>
<dbReference type="InterPro" id="IPR003656">
    <property type="entry name" value="Znf_BED"/>
</dbReference>
<evidence type="ECO:0000313" key="7">
    <source>
        <dbReference type="EMBL" id="CAB3397205.1"/>
    </source>
</evidence>
<name>A0A8S1EAX1_9PELO</name>
<feature type="compositionally biased region" description="Basic and acidic residues" evidence="4">
    <location>
        <begin position="113"/>
        <end position="122"/>
    </location>
</feature>
<dbReference type="GO" id="GO:0016788">
    <property type="term" value="F:hydrolase activity, acting on ester bonds"/>
    <property type="evidence" value="ECO:0007669"/>
    <property type="project" value="InterPro"/>
</dbReference>
<dbReference type="Pfam" id="PF02892">
    <property type="entry name" value="zf-BED"/>
    <property type="match status" value="1"/>
</dbReference>
<evidence type="ECO:0000259" key="6">
    <source>
        <dbReference type="Pfam" id="PF13472"/>
    </source>
</evidence>
<dbReference type="PANTHER" id="PTHR37981:SF1">
    <property type="entry name" value="SGNH HYDROLASE-TYPE ESTERASE DOMAIN-CONTAINING PROTEIN"/>
    <property type="match status" value="1"/>
</dbReference>
<accession>A0A8S1EAX1</accession>
<evidence type="ECO:0000256" key="4">
    <source>
        <dbReference type="SAM" id="MobiDB-lite"/>
    </source>
</evidence>
<dbReference type="GO" id="GO:0006629">
    <property type="term" value="P:lipid metabolic process"/>
    <property type="evidence" value="ECO:0007669"/>
    <property type="project" value="TreeGrafter"/>
</dbReference>
<organism evidence="7 8">
    <name type="scientific">Caenorhabditis bovis</name>
    <dbReference type="NCBI Taxonomy" id="2654633"/>
    <lineage>
        <taxon>Eukaryota</taxon>
        <taxon>Metazoa</taxon>
        <taxon>Ecdysozoa</taxon>
        <taxon>Nematoda</taxon>
        <taxon>Chromadorea</taxon>
        <taxon>Rhabditida</taxon>
        <taxon>Rhabditina</taxon>
        <taxon>Rhabditomorpha</taxon>
        <taxon>Rhabditoidea</taxon>
        <taxon>Rhabditidae</taxon>
        <taxon>Peloderinae</taxon>
        <taxon>Caenorhabditis</taxon>
    </lineage>
</organism>
<dbReference type="Gene3D" id="3.40.50.1110">
    <property type="entry name" value="SGNH hydrolase"/>
    <property type="match status" value="1"/>
</dbReference>
<dbReference type="SUPFAM" id="SSF57667">
    <property type="entry name" value="beta-beta-alpha zinc fingers"/>
    <property type="match status" value="1"/>
</dbReference>
<feature type="compositionally biased region" description="Basic and acidic residues" evidence="4">
    <location>
        <begin position="185"/>
        <end position="197"/>
    </location>
</feature>
<evidence type="ECO:0000259" key="5">
    <source>
        <dbReference type="Pfam" id="PF02892"/>
    </source>
</evidence>
<evidence type="ECO:0000313" key="8">
    <source>
        <dbReference type="Proteomes" id="UP000494206"/>
    </source>
</evidence>
<comment type="caution">
    <text evidence="7">The sequence shown here is derived from an EMBL/GenBank/DDBJ whole genome shotgun (WGS) entry which is preliminary data.</text>
</comment>
<feature type="compositionally biased region" description="Polar residues" evidence="4">
    <location>
        <begin position="165"/>
        <end position="174"/>
    </location>
</feature>
<dbReference type="PANTHER" id="PTHR37981">
    <property type="entry name" value="LIPASE 2"/>
    <property type="match status" value="1"/>
</dbReference>
<dbReference type="InterPro" id="IPR037460">
    <property type="entry name" value="SEST-like"/>
</dbReference>
<evidence type="ECO:0000256" key="2">
    <source>
        <dbReference type="ARBA" id="ARBA00022771"/>
    </source>
</evidence>
<dbReference type="GO" id="GO:0008270">
    <property type="term" value="F:zinc ion binding"/>
    <property type="evidence" value="ECO:0007669"/>
    <property type="project" value="UniProtKB-KW"/>
</dbReference>
<sequence length="644" mass="73349">MISGPEEHKPLVVKEEVVEENHFLVWDHIILAEEYPFRATCMYCQAGFQIRGGTSAVLRHLKTHHWKIIDFSDLLPTTRRPKIKAEIESDENDEACSSYMESIIRLLPPSEVSEKLPARESGDEVAPEYQIEQESDQNGKEELNDIRKQLGIIEETIVEDVGVRPTQQAESQCTEKAVKKRKRKSDTSPEKGKSEKAAILKEAHLNNLLITDDETKKLFHESLKATIAREAAMTEYYRMKTKKIELEMERFEPVMMSFLYFLQLVNNWPQMIMLSWNNLINTPQKALEIRAYGNRSYQWNTVDDIQSTISVFLSVCHEVENSKDLRFSWEIYKNQDYLDRSITTPNCSIVVPMSTKIDYRAILKITKKSKILFETDQNIKKPSLYWLAALGDSFSSGQGNPDKPIGNGTEAEWLDETCHRSKKSFPYLAFAKNSAKTPTAFTFLSCSGASVENGILSNNGQIHQLEMIMKKAHSIPNSLILTIGGNDIGFTDILANFQNGKSFGVSIDMRFFYVSHQLDRVAAKLAELSIQKVILVTYYDITRNEHGIVDSSCGLLGKISQRNLQYAERQILQKLNSLLLRKASKYGWLTVNCSDIFRNHGLCSKHSLIRSRSESLLLQGNEYGSFHPNAEAHQLISQRISALL</sequence>
<dbReference type="OrthoDB" id="21678at2759"/>
<evidence type="ECO:0008006" key="9">
    <source>
        <dbReference type="Google" id="ProtNLM"/>
    </source>
</evidence>
<feature type="region of interest" description="Disordered" evidence="4">
    <location>
        <begin position="163"/>
        <end position="197"/>
    </location>
</feature>
<dbReference type="GO" id="GO:0003677">
    <property type="term" value="F:DNA binding"/>
    <property type="evidence" value="ECO:0007669"/>
    <property type="project" value="InterPro"/>
</dbReference>
<dbReference type="SUPFAM" id="SSF52266">
    <property type="entry name" value="SGNH hydrolase"/>
    <property type="match status" value="1"/>
</dbReference>
<feature type="domain" description="SGNH hydrolase-type esterase" evidence="6">
    <location>
        <begin position="389"/>
        <end position="635"/>
    </location>
</feature>
<dbReference type="CDD" id="cd01823">
    <property type="entry name" value="SEST_like"/>
    <property type="match status" value="1"/>
</dbReference>
<evidence type="ECO:0000256" key="3">
    <source>
        <dbReference type="ARBA" id="ARBA00022833"/>
    </source>
</evidence>
<keyword evidence="3" id="KW-0862">Zinc</keyword>
<dbReference type="InterPro" id="IPR036236">
    <property type="entry name" value="Znf_C2H2_sf"/>
</dbReference>
<dbReference type="EMBL" id="CADEPM010000001">
    <property type="protein sequence ID" value="CAB3397205.1"/>
    <property type="molecule type" value="Genomic_DNA"/>
</dbReference>
<dbReference type="InterPro" id="IPR036514">
    <property type="entry name" value="SGNH_hydro_sf"/>
</dbReference>
<evidence type="ECO:0000256" key="1">
    <source>
        <dbReference type="ARBA" id="ARBA00022723"/>
    </source>
</evidence>
<keyword evidence="1" id="KW-0479">Metal-binding</keyword>
<keyword evidence="8" id="KW-1185">Reference proteome</keyword>
<gene>
    <name evidence="7" type="ORF">CBOVIS_LOCUS656</name>
</gene>
<dbReference type="Proteomes" id="UP000494206">
    <property type="component" value="Unassembled WGS sequence"/>
</dbReference>
<proteinExistence type="predicted"/>
<dbReference type="Pfam" id="PF13472">
    <property type="entry name" value="Lipase_GDSL_2"/>
    <property type="match status" value="1"/>
</dbReference>
<feature type="compositionally biased region" description="Acidic residues" evidence="4">
    <location>
        <begin position="123"/>
        <end position="135"/>
    </location>
</feature>
<reference evidence="7 8" key="1">
    <citation type="submission" date="2020-04" db="EMBL/GenBank/DDBJ databases">
        <authorList>
            <person name="Laetsch R D."/>
            <person name="Stevens L."/>
            <person name="Kumar S."/>
            <person name="Blaxter L. M."/>
        </authorList>
    </citation>
    <scope>NUCLEOTIDE SEQUENCE [LARGE SCALE GENOMIC DNA]</scope>
</reference>
<dbReference type="InterPro" id="IPR013830">
    <property type="entry name" value="SGNH_hydro"/>
</dbReference>